<dbReference type="CDD" id="cd05289">
    <property type="entry name" value="MDR_like_2"/>
    <property type="match status" value="1"/>
</dbReference>
<dbReference type="Proteomes" id="UP000315677">
    <property type="component" value="Unassembled WGS sequence"/>
</dbReference>
<dbReference type="GO" id="GO:0016651">
    <property type="term" value="F:oxidoreductase activity, acting on NAD(P)H"/>
    <property type="evidence" value="ECO:0007669"/>
    <property type="project" value="TreeGrafter"/>
</dbReference>
<dbReference type="AlphaFoldDB" id="A0A543DJ28"/>
<comment type="caution">
    <text evidence="4">The sequence shown here is derived from an EMBL/GenBank/DDBJ whole genome shotgun (WGS) entry which is preliminary data.</text>
</comment>
<dbReference type="SMART" id="SM00829">
    <property type="entry name" value="PKS_ER"/>
    <property type="match status" value="1"/>
</dbReference>
<proteinExistence type="predicted"/>
<dbReference type="OrthoDB" id="9792173at2"/>
<reference evidence="4 5" key="1">
    <citation type="submission" date="2019-06" db="EMBL/GenBank/DDBJ databases">
        <title>Sequencing the genomes of 1000 actinobacteria strains.</title>
        <authorList>
            <person name="Klenk H.-P."/>
        </authorList>
    </citation>
    <scope>NUCLEOTIDE SEQUENCE [LARGE SCALE GENOMIC DNA]</scope>
    <source>
        <strain evidence="4 5">DSM 45301</strain>
    </source>
</reference>
<dbReference type="InterPro" id="IPR020843">
    <property type="entry name" value="ER"/>
</dbReference>
<feature type="domain" description="Enoyl reductase (ER)" evidence="3">
    <location>
        <begin position="10"/>
        <end position="299"/>
    </location>
</feature>
<accession>A0A543DJ28</accession>
<dbReference type="InterPro" id="IPR036291">
    <property type="entry name" value="NAD(P)-bd_dom_sf"/>
</dbReference>
<dbReference type="EMBL" id="VFPA01000003">
    <property type="protein sequence ID" value="TQM09321.1"/>
    <property type="molecule type" value="Genomic_DNA"/>
</dbReference>
<dbReference type="GO" id="GO:0070402">
    <property type="term" value="F:NADPH binding"/>
    <property type="evidence" value="ECO:0007669"/>
    <property type="project" value="TreeGrafter"/>
</dbReference>
<evidence type="ECO:0000313" key="4">
    <source>
        <dbReference type="EMBL" id="TQM09321.1"/>
    </source>
</evidence>
<dbReference type="PANTHER" id="PTHR48106">
    <property type="entry name" value="QUINONE OXIDOREDUCTASE PIG3-RELATED"/>
    <property type="match status" value="1"/>
</dbReference>
<dbReference type="Pfam" id="PF13602">
    <property type="entry name" value="ADH_zinc_N_2"/>
    <property type="match status" value="1"/>
</dbReference>
<keyword evidence="5" id="KW-1185">Reference proteome</keyword>
<keyword evidence="1" id="KW-0521">NADP</keyword>
<evidence type="ECO:0000259" key="3">
    <source>
        <dbReference type="SMART" id="SM00829"/>
    </source>
</evidence>
<dbReference type="Pfam" id="PF08240">
    <property type="entry name" value="ADH_N"/>
    <property type="match status" value="1"/>
</dbReference>
<evidence type="ECO:0000256" key="1">
    <source>
        <dbReference type="ARBA" id="ARBA00022857"/>
    </source>
</evidence>
<name>A0A543DJ28_9PSEU</name>
<dbReference type="SUPFAM" id="SSF50129">
    <property type="entry name" value="GroES-like"/>
    <property type="match status" value="1"/>
</dbReference>
<keyword evidence="2" id="KW-0560">Oxidoreductase</keyword>
<protein>
    <submittedName>
        <fullName evidence="4">NADPH:quinone reductase-like Zn-dependent oxidoreductase</fullName>
    </submittedName>
</protein>
<organism evidence="4 5">
    <name type="scientific">Pseudonocardia kunmingensis</name>
    <dbReference type="NCBI Taxonomy" id="630975"/>
    <lineage>
        <taxon>Bacteria</taxon>
        <taxon>Bacillati</taxon>
        <taxon>Actinomycetota</taxon>
        <taxon>Actinomycetes</taxon>
        <taxon>Pseudonocardiales</taxon>
        <taxon>Pseudonocardiaceae</taxon>
        <taxon>Pseudonocardia</taxon>
    </lineage>
</organism>
<gene>
    <name evidence="4" type="ORF">FB558_5074</name>
</gene>
<evidence type="ECO:0000256" key="2">
    <source>
        <dbReference type="ARBA" id="ARBA00023002"/>
    </source>
</evidence>
<evidence type="ECO:0000313" key="5">
    <source>
        <dbReference type="Proteomes" id="UP000315677"/>
    </source>
</evidence>
<dbReference type="SUPFAM" id="SSF51735">
    <property type="entry name" value="NAD(P)-binding Rossmann-fold domains"/>
    <property type="match status" value="1"/>
</dbReference>
<dbReference type="InterPro" id="IPR011032">
    <property type="entry name" value="GroES-like_sf"/>
</dbReference>
<dbReference type="Gene3D" id="3.90.180.10">
    <property type="entry name" value="Medium-chain alcohol dehydrogenases, catalytic domain"/>
    <property type="match status" value="1"/>
</dbReference>
<sequence>MRAAVVTSFGAADVLHEAQVDPPVPGRGQTLVEVRAAGLNPAELIARSGGFGLPAPAIIGFEFAGTVAAIGDDVTGVEVGARIAGWPDSFSQGSYAEFTLSSNYTTIPDGVTFEDAAATVIGADNAARGLALLRPSPGETIVITGASGALGGAAVQFARLQGLTVIGICGRSSLEYVEGLGATAVEYGDHLADRVRAVALGSIDAALDTAGKGLVSTLIDLRGGAGRVVTLADPAAAARGVTFSAGHPRNRDSRPVREALERIAAGEWRTRIGRTFPLHQAAEAHRTLEAGHTGGKLLLIP</sequence>
<dbReference type="Gene3D" id="3.40.50.720">
    <property type="entry name" value="NAD(P)-binding Rossmann-like Domain"/>
    <property type="match status" value="1"/>
</dbReference>
<dbReference type="InterPro" id="IPR013154">
    <property type="entry name" value="ADH-like_N"/>
</dbReference>